<dbReference type="RefSeq" id="WP_193416638.1">
    <property type="nucleotide sequence ID" value="NZ_JADCNN020000020.1"/>
</dbReference>
<evidence type="ECO:0000256" key="1">
    <source>
        <dbReference type="SAM" id="Phobius"/>
    </source>
</evidence>
<dbReference type="Proteomes" id="UP001516620">
    <property type="component" value="Unassembled WGS sequence"/>
</dbReference>
<name>A0ABS2H873_9BACL</name>
<comment type="caution">
    <text evidence="2">The sequence shown here is derived from an EMBL/GenBank/DDBJ whole genome shotgun (WGS) entry which is preliminary data.</text>
</comment>
<keyword evidence="1" id="KW-1133">Transmembrane helix</keyword>
<sequence length="66" mass="7346">MTKEKMQGLLLTMVGMLFIVLAMYLGRSDIQMTDFGLGLMNGAGIGFLLLALLRYGNKSKRTKSTW</sequence>
<accession>A0ABS2H873</accession>
<gene>
    <name evidence="2" type="ORF">IM700_018305</name>
</gene>
<dbReference type="EMBL" id="JADCNN020000020">
    <property type="protein sequence ID" value="MBM6997617.1"/>
    <property type="molecule type" value="Genomic_DNA"/>
</dbReference>
<feature type="transmembrane region" description="Helical" evidence="1">
    <location>
        <begin position="37"/>
        <end position="56"/>
    </location>
</feature>
<keyword evidence="1" id="KW-0472">Membrane</keyword>
<evidence type="ECO:0000313" key="3">
    <source>
        <dbReference type="Proteomes" id="UP001516620"/>
    </source>
</evidence>
<organism evidence="2 3">
    <name type="scientific">Paenibacillus rhizolycopersici</name>
    <dbReference type="NCBI Taxonomy" id="2780073"/>
    <lineage>
        <taxon>Bacteria</taxon>
        <taxon>Bacillati</taxon>
        <taxon>Bacillota</taxon>
        <taxon>Bacilli</taxon>
        <taxon>Bacillales</taxon>
        <taxon>Paenibacillaceae</taxon>
        <taxon>Paenibacillus</taxon>
    </lineage>
</organism>
<keyword evidence="3" id="KW-1185">Reference proteome</keyword>
<proteinExistence type="predicted"/>
<feature type="transmembrane region" description="Helical" evidence="1">
    <location>
        <begin position="7"/>
        <end position="25"/>
    </location>
</feature>
<reference evidence="2 3" key="1">
    <citation type="submission" date="2021-01" db="EMBL/GenBank/DDBJ databases">
        <title>Paenibacillus sp.nov. isolated from the rhizosphere soil of tomato plant.</title>
        <authorList>
            <person name="Thin K.K."/>
            <person name="Zhang X."/>
            <person name="He S."/>
        </authorList>
    </citation>
    <scope>NUCLEOTIDE SEQUENCE [LARGE SCALE GENOMIC DNA]</scope>
    <source>
        <strain evidence="2 3">DXFW5</strain>
    </source>
</reference>
<protein>
    <submittedName>
        <fullName evidence="2">Uncharacterized protein</fullName>
    </submittedName>
</protein>
<evidence type="ECO:0000313" key="2">
    <source>
        <dbReference type="EMBL" id="MBM6997617.1"/>
    </source>
</evidence>
<keyword evidence="1" id="KW-0812">Transmembrane</keyword>